<feature type="region of interest" description="Disordered" evidence="2">
    <location>
        <begin position="98"/>
        <end position="120"/>
    </location>
</feature>
<dbReference type="CDD" id="cd00067">
    <property type="entry name" value="GAL4"/>
    <property type="match status" value="1"/>
</dbReference>
<feature type="region of interest" description="Disordered" evidence="2">
    <location>
        <begin position="154"/>
        <end position="181"/>
    </location>
</feature>
<feature type="region of interest" description="Disordered" evidence="2">
    <location>
        <begin position="1"/>
        <end position="34"/>
    </location>
</feature>
<organism evidence="4 5">
    <name type="scientific">Diaporthe ampelina</name>
    <dbReference type="NCBI Taxonomy" id="1214573"/>
    <lineage>
        <taxon>Eukaryota</taxon>
        <taxon>Fungi</taxon>
        <taxon>Dikarya</taxon>
        <taxon>Ascomycota</taxon>
        <taxon>Pezizomycotina</taxon>
        <taxon>Sordariomycetes</taxon>
        <taxon>Sordariomycetidae</taxon>
        <taxon>Diaporthales</taxon>
        <taxon>Diaporthaceae</taxon>
        <taxon>Diaporthe</taxon>
    </lineage>
</organism>
<feature type="domain" description="Zn(2)-C6 fungal-type" evidence="3">
    <location>
        <begin position="725"/>
        <end position="752"/>
    </location>
</feature>
<dbReference type="AlphaFoldDB" id="A0A0G2H847"/>
<proteinExistence type="predicted"/>
<dbReference type="InterPro" id="IPR036864">
    <property type="entry name" value="Zn2-C6_fun-type_DNA-bd_sf"/>
</dbReference>
<feature type="compositionally biased region" description="Acidic residues" evidence="2">
    <location>
        <begin position="826"/>
        <end position="846"/>
    </location>
</feature>
<keyword evidence="1" id="KW-0539">Nucleus</keyword>
<keyword evidence="5" id="KW-1185">Reference proteome</keyword>
<feature type="compositionally biased region" description="Low complexity" evidence="2">
    <location>
        <begin position="792"/>
        <end position="812"/>
    </location>
</feature>
<comment type="caution">
    <text evidence="4">The sequence shown here is derived from an EMBL/GenBank/DDBJ whole genome shotgun (WGS) entry which is preliminary data.</text>
</comment>
<feature type="region of interest" description="Disordered" evidence="2">
    <location>
        <begin position="612"/>
        <end position="670"/>
    </location>
</feature>
<dbReference type="PROSITE" id="PS50048">
    <property type="entry name" value="ZN2_CY6_FUNGAL_2"/>
    <property type="match status" value="1"/>
</dbReference>
<name>A0A0G2H847_9PEZI</name>
<dbReference type="SUPFAM" id="SSF57701">
    <property type="entry name" value="Zn2/Cys6 DNA-binding domain"/>
    <property type="match status" value="1"/>
</dbReference>
<dbReference type="EMBL" id="LCUC01000391">
    <property type="protein sequence ID" value="KKY31398.1"/>
    <property type="molecule type" value="Genomic_DNA"/>
</dbReference>
<feature type="compositionally biased region" description="Basic and acidic residues" evidence="2">
    <location>
        <begin position="892"/>
        <end position="903"/>
    </location>
</feature>
<evidence type="ECO:0000256" key="1">
    <source>
        <dbReference type="ARBA" id="ARBA00023242"/>
    </source>
</evidence>
<dbReference type="GO" id="GO:0008270">
    <property type="term" value="F:zinc ion binding"/>
    <property type="evidence" value="ECO:0007669"/>
    <property type="project" value="InterPro"/>
</dbReference>
<feature type="region of interest" description="Disordered" evidence="2">
    <location>
        <begin position="515"/>
        <end position="536"/>
    </location>
</feature>
<feature type="compositionally biased region" description="Basic and acidic residues" evidence="2">
    <location>
        <begin position="526"/>
        <end position="536"/>
    </location>
</feature>
<dbReference type="InterPro" id="IPR001138">
    <property type="entry name" value="Zn2Cys6_DnaBD"/>
</dbReference>
<feature type="compositionally biased region" description="Acidic residues" evidence="2">
    <location>
        <begin position="1"/>
        <end position="12"/>
    </location>
</feature>
<dbReference type="GO" id="GO:0000981">
    <property type="term" value="F:DNA-binding transcription factor activity, RNA polymerase II-specific"/>
    <property type="evidence" value="ECO:0007669"/>
    <property type="project" value="InterPro"/>
</dbReference>
<protein>
    <submittedName>
        <fullName evidence="4">Putative c2h2 transcription</fullName>
    </submittedName>
</protein>
<dbReference type="Proteomes" id="UP000034680">
    <property type="component" value="Unassembled WGS sequence"/>
</dbReference>
<evidence type="ECO:0000313" key="5">
    <source>
        <dbReference type="Proteomes" id="UP000034680"/>
    </source>
</evidence>
<evidence type="ECO:0000259" key="3">
    <source>
        <dbReference type="PROSITE" id="PS50048"/>
    </source>
</evidence>
<sequence>MAFDYVDSDSSYDEVPPLDNSETSSGTMNLRNTARLKRPVRYRDDLEPIDPGRPAFVHQDPVFNMDRAKFVQWRSLELDEPSPGEAQYKIWQEQGEPRDAFGQPVKPSPGQVQVAASPGPTVAHLRRQSIPVRSDMTQPVVDSIEQRDEVDEAFEGNLAGFEDRDEPRSDDDDESRVIHPPLSSEYQDWSALSDNVKWAIIYDLANDHQDGITAAANLLGLTLPDVIEFVTVYVREKTLWENGTYQDVIAQPASTLFQRDGEQNEVDPPALDETRGIWNEPEVELFLEPEVDKTSPAEGTQAVVEKETGQLGGEKVAAQPSIRKNDEPSAPVASPPVVELITDSFSREGIASGRSFLTFMGHNEYADRFGQWFGTGTTFREIPGIFDENNDFIISTDDIKKKLYYGNEFEWQGPIPRLEKGPAQRVSLTEALPQDPAQHKRPAHPGSQRLQAIVEHINGRPVNLYGMNEGFFDYVPEGEYGGLRYGEPAPAGALAEILADHKSDEKEVELLMRRGPDGRAGSQVGRRIDQKPHGTDENLELQGTIGGFGDEGARLFNTSSAMQLCPRVPRFDNGIAARFLELGRVDVGEGDTRKRVPRQGLPPFPDFAPFLQPHQGIAQPPPQAVPASGSLGYNSSHVASSDQASQARARDSWSATPNPTIPGSTETPSYPITRIMADKDTNDARVTVRVASGDPVGNATQSDAQGTADSGRFAENRIEVATFPKCYSCFKGRARCDGGRPCSNCVHRNRKCKGVTKADLDELPDRAERVVKDKARADGIAAQAEGGNVVQATPSTPDTAAPAAAVSYPATSGPKRKQSDLTENASTDEDDPDLDNFPPEQEDPNDGDYGSAPKKRPKKGDTPAGKKQTASQAKLAAPATSTPHKRRGPYRKKGDTSTPRRNEPVLGNTRSPTPQYGGSAANVGNAVIATSAQNASAKEASSG</sequence>
<accession>A0A0G2H847</accession>
<feature type="compositionally biased region" description="Polar residues" evidence="2">
    <location>
        <begin position="20"/>
        <end position="32"/>
    </location>
</feature>
<reference evidence="4 5" key="2">
    <citation type="submission" date="2015-05" db="EMBL/GenBank/DDBJ databases">
        <authorList>
            <person name="Morales-Cruz A."/>
            <person name="Amrine K.C."/>
            <person name="Cantu D."/>
        </authorList>
    </citation>
    <scope>NUCLEOTIDE SEQUENCE [LARGE SCALE GENOMIC DNA]</scope>
    <source>
        <strain evidence="4">DA912</strain>
    </source>
</reference>
<evidence type="ECO:0000256" key="2">
    <source>
        <dbReference type="SAM" id="MobiDB-lite"/>
    </source>
</evidence>
<feature type="region of interest" description="Disordered" evidence="2">
    <location>
        <begin position="305"/>
        <end position="334"/>
    </location>
</feature>
<feature type="region of interest" description="Disordered" evidence="2">
    <location>
        <begin position="785"/>
        <end position="920"/>
    </location>
</feature>
<dbReference type="OrthoDB" id="5237799at2759"/>
<reference evidence="4 5" key="1">
    <citation type="submission" date="2015-05" db="EMBL/GenBank/DDBJ databases">
        <title>Distinctive expansion of gene families associated with plant cell wall degradation and secondary metabolism in the genomes of grapevine trunk pathogens.</title>
        <authorList>
            <person name="Lawrence D.P."/>
            <person name="Travadon R."/>
            <person name="Rolshausen P.E."/>
            <person name="Baumgartner K."/>
        </authorList>
    </citation>
    <scope>NUCLEOTIDE SEQUENCE [LARGE SCALE GENOMIC DNA]</scope>
    <source>
        <strain evidence="4">DA912</strain>
    </source>
</reference>
<feature type="compositionally biased region" description="Polar residues" evidence="2">
    <location>
        <begin position="653"/>
        <end position="670"/>
    </location>
</feature>
<evidence type="ECO:0000313" key="4">
    <source>
        <dbReference type="EMBL" id="KKY31398.1"/>
    </source>
</evidence>
<gene>
    <name evidence="4" type="ORF">UCDDA912_g08657</name>
</gene>